<feature type="transmembrane region" description="Helical" evidence="12">
    <location>
        <begin position="153"/>
        <end position="174"/>
    </location>
</feature>
<keyword evidence="14" id="KW-1185">Reference proteome</keyword>
<evidence type="ECO:0000256" key="3">
    <source>
        <dbReference type="ARBA" id="ARBA00010323"/>
    </source>
</evidence>
<dbReference type="OrthoDB" id="7663182at2759"/>
<dbReference type="InterPro" id="IPR049941">
    <property type="entry name" value="LPLAT_7/PORCN-like"/>
</dbReference>
<feature type="transmembrane region" description="Helical" evidence="12">
    <location>
        <begin position="6"/>
        <end position="22"/>
    </location>
</feature>
<evidence type="ECO:0000256" key="12">
    <source>
        <dbReference type="SAM" id="Phobius"/>
    </source>
</evidence>
<dbReference type="AlphaFoldDB" id="A0A7D9L323"/>
<evidence type="ECO:0000256" key="11">
    <source>
        <dbReference type="SAM" id="MobiDB-lite"/>
    </source>
</evidence>
<evidence type="ECO:0000256" key="4">
    <source>
        <dbReference type="ARBA" id="ARBA00022679"/>
    </source>
</evidence>
<dbReference type="GO" id="GO:0016020">
    <property type="term" value="C:membrane"/>
    <property type="evidence" value="ECO:0007669"/>
    <property type="project" value="UniProtKB-SubCell"/>
</dbReference>
<comment type="caution">
    <text evidence="13">The sequence shown here is derived from an EMBL/GenBank/DDBJ whole genome shotgun (WGS) entry which is preliminary data.</text>
</comment>
<comment type="pathway">
    <text evidence="9">Phospholipid metabolism.</text>
</comment>
<feature type="transmembrane region" description="Helical" evidence="12">
    <location>
        <begin position="195"/>
        <end position="216"/>
    </location>
</feature>
<dbReference type="GO" id="GO:0030258">
    <property type="term" value="P:lipid modification"/>
    <property type="evidence" value="ECO:0007669"/>
    <property type="project" value="TreeGrafter"/>
</dbReference>
<dbReference type="GO" id="GO:0006661">
    <property type="term" value="P:phosphatidylinositol biosynthetic process"/>
    <property type="evidence" value="ECO:0007669"/>
    <property type="project" value="TreeGrafter"/>
</dbReference>
<evidence type="ECO:0000256" key="7">
    <source>
        <dbReference type="ARBA" id="ARBA00023136"/>
    </source>
</evidence>
<evidence type="ECO:0000256" key="9">
    <source>
        <dbReference type="ARBA" id="ARBA00025707"/>
    </source>
</evidence>
<evidence type="ECO:0000256" key="8">
    <source>
        <dbReference type="ARBA" id="ARBA00023315"/>
    </source>
</evidence>
<evidence type="ECO:0000256" key="6">
    <source>
        <dbReference type="ARBA" id="ARBA00022989"/>
    </source>
</evidence>
<evidence type="ECO:0000256" key="2">
    <source>
        <dbReference type="ARBA" id="ARBA00005074"/>
    </source>
</evidence>
<evidence type="ECO:0000256" key="1">
    <source>
        <dbReference type="ARBA" id="ARBA00004141"/>
    </source>
</evidence>
<proteinExistence type="inferred from homology"/>
<dbReference type="PANTHER" id="PTHR13906:SF16">
    <property type="entry name" value="LYSOPHOSPHOLIPID ACYLTRANSFERASE 7"/>
    <property type="match status" value="1"/>
</dbReference>
<feature type="transmembrane region" description="Helical" evidence="12">
    <location>
        <begin position="77"/>
        <end position="98"/>
    </location>
</feature>
<name>A0A7D9L323_PARCT</name>
<gene>
    <name evidence="13" type="ORF">PACLA_8A021482</name>
</gene>
<comment type="subcellular location">
    <subcellularLocation>
        <location evidence="1">Membrane</location>
        <topology evidence="1">Multi-pass membrane protein</topology>
    </subcellularLocation>
</comment>
<feature type="compositionally biased region" description="Basic and acidic residues" evidence="11">
    <location>
        <begin position="282"/>
        <end position="293"/>
    </location>
</feature>
<keyword evidence="4" id="KW-0808">Transferase</keyword>
<dbReference type="Pfam" id="PF03062">
    <property type="entry name" value="MBOAT"/>
    <property type="match status" value="1"/>
</dbReference>
<feature type="region of interest" description="Disordered" evidence="11">
    <location>
        <begin position="272"/>
        <end position="298"/>
    </location>
</feature>
<dbReference type="InterPro" id="IPR004299">
    <property type="entry name" value="MBOAT_fam"/>
</dbReference>
<comment type="pathway">
    <text evidence="2">Lipid metabolism; phospholipid metabolism.</text>
</comment>
<comment type="similarity">
    <text evidence="3">Belongs to the membrane-bound acyltransferase family.</text>
</comment>
<evidence type="ECO:0000313" key="14">
    <source>
        <dbReference type="Proteomes" id="UP001152795"/>
    </source>
</evidence>
<evidence type="ECO:0000313" key="13">
    <source>
        <dbReference type="EMBL" id="CAB4024452.1"/>
    </source>
</evidence>
<keyword evidence="8" id="KW-0012">Acyltransferase</keyword>
<organism evidence="13 14">
    <name type="scientific">Paramuricea clavata</name>
    <name type="common">Red gorgonian</name>
    <name type="synonym">Violescent sea-whip</name>
    <dbReference type="NCBI Taxonomy" id="317549"/>
    <lineage>
        <taxon>Eukaryota</taxon>
        <taxon>Metazoa</taxon>
        <taxon>Cnidaria</taxon>
        <taxon>Anthozoa</taxon>
        <taxon>Octocorallia</taxon>
        <taxon>Malacalcyonacea</taxon>
        <taxon>Plexauridae</taxon>
        <taxon>Paramuricea</taxon>
    </lineage>
</organism>
<evidence type="ECO:0000256" key="10">
    <source>
        <dbReference type="ARBA" id="ARBA00093678"/>
    </source>
</evidence>
<keyword evidence="7 12" id="KW-0472">Membrane</keyword>
<keyword evidence="5 12" id="KW-0812">Transmembrane</keyword>
<sequence length="354" mass="41166">MQLRDIIFFVALLGSIPFGHFVKQIKSPSRKRFICTVAGVFLVLFLNGFQDFWHSFLTILGTYCICKSSRSVRWCNWISFLCVFGYLFFFRACTYVGLPHPSAYTDNVQLFITLRMVGLAFEIHETSVAKKSNTADESEKTEMNDEELQDMSFYHFLSYGYCYCGIFTGPYYKYKTYTDMLKQSNPDKIPSLDLALKWLTYLPLFVAGYAIFSQWFPAYLGKDQFHNQSVLVQIFLLALADIRFRCRIYIATHMSESSAMTLCLGAYPVESRPKPGQGPTKAIEDSSQKQKEEENTDLVTTDNKYSFETIRGMYVRKVELSSLKDMIRSWNTTVQWWMAAYVYQQFPLRNKLVR</sequence>
<dbReference type="PANTHER" id="PTHR13906">
    <property type="entry name" value="PORCUPINE"/>
    <property type="match status" value="1"/>
</dbReference>
<protein>
    <recommendedName>
        <fullName evidence="10">Lysophospholipid acyltransferase 7</fullName>
    </recommendedName>
</protein>
<dbReference type="GO" id="GO:0044233">
    <property type="term" value="C:mitochondria-associated endoplasmic reticulum membrane contact site"/>
    <property type="evidence" value="ECO:0007669"/>
    <property type="project" value="TreeGrafter"/>
</dbReference>
<evidence type="ECO:0000256" key="5">
    <source>
        <dbReference type="ARBA" id="ARBA00022692"/>
    </source>
</evidence>
<keyword evidence="6 12" id="KW-1133">Transmembrane helix</keyword>
<accession>A0A7D9L323</accession>
<dbReference type="EMBL" id="CACRXK020013042">
    <property type="protein sequence ID" value="CAB4024452.1"/>
    <property type="molecule type" value="Genomic_DNA"/>
</dbReference>
<dbReference type="Proteomes" id="UP001152795">
    <property type="component" value="Unassembled WGS sequence"/>
</dbReference>
<dbReference type="GO" id="GO:0071617">
    <property type="term" value="F:lysophospholipid acyltransferase activity"/>
    <property type="evidence" value="ECO:0007669"/>
    <property type="project" value="TreeGrafter"/>
</dbReference>
<reference evidence="13" key="1">
    <citation type="submission" date="2020-04" db="EMBL/GenBank/DDBJ databases">
        <authorList>
            <person name="Alioto T."/>
            <person name="Alioto T."/>
            <person name="Gomez Garrido J."/>
        </authorList>
    </citation>
    <scope>NUCLEOTIDE SEQUENCE</scope>
    <source>
        <strain evidence="13">A484AB</strain>
    </source>
</reference>